<sequence>MGRVPTPNLGECPSLHNPQTSLLERLRAVEGGDKYRLEAVDLCLFSNVGLSADFKTLEFDKYKESSFPRVHLAMYC</sequence>
<gene>
    <name evidence="1" type="ORF">CR513_27314</name>
</gene>
<protein>
    <submittedName>
        <fullName evidence="1">Uncharacterized protein</fullName>
    </submittedName>
</protein>
<dbReference type="EMBL" id="QJKJ01005282">
    <property type="protein sequence ID" value="RDX90806.1"/>
    <property type="molecule type" value="Genomic_DNA"/>
</dbReference>
<dbReference type="AlphaFoldDB" id="A0A371GJV1"/>
<feature type="non-terminal residue" evidence="1">
    <location>
        <position position="1"/>
    </location>
</feature>
<reference evidence="1" key="1">
    <citation type="submission" date="2018-05" db="EMBL/GenBank/DDBJ databases">
        <title>Draft genome of Mucuna pruriens seed.</title>
        <authorList>
            <person name="Nnadi N.E."/>
            <person name="Vos R."/>
            <person name="Hasami M.H."/>
            <person name="Devisetty U.K."/>
            <person name="Aguiy J.C."/>
        </authorList>
    </citation>
    <scope>NUCLEOTIDE SEQUENCE [LARGE SCALE GENOMIC DNA]</scope>
    <source>
        <strain evidence="1">JCA_2017</strain>
    </source>
</reference>
<keyword evidence="2" id="KW-1185">Reference proteome</keyword>
<accession>A0A371GJV1</accession>
<proteinExistence type="predicted"/>
<comment type="caution">
    <text evidence="1">The sequence shown here is derived from an EMBL/GenBank/DDBJ whole genome shotgun (WGS) entry which is preliminary data.</text>
</comment>
<evidence type="ECO:0000313" key="1">
    <source>
        <dbReference type="EMBL" id="RDX90806.1"/>
    </source>
</evidence>
<organism evidence="1 2">
    <name type="scientific">Mucuna pruriens</name>
    <name type="common">Velvet bean</name>
    <name type="synonym">Dolichos pruriens</name>
    <dbReference type="NCBI Taxonomy" id="157652"/>
    <lineage>
        <taxon>Eukaryota</taxon>
        <taxon>Viridiplantae</taxon>
        <taxon>Streptophyta</taxon>
        <taxon>Embryophyta</taxon>
        <taxon>Tracheophyta</taxon>
        <taxon>Spermatophyta</taxon>
        <taxon>Magnoliopsida</taxon>
        <taxon>eudicotyledons</taxon>
        <taxon>Gunneridae</taxon>
        <taxon>Pentapetalae</taxon>
        <taxon>rosids</taxon>
        <taxon>fabids</taxon>
        <taxon>Fabales</taxon>
        <taxon>Fabaceae</taxon>
        <taxon>Papilionoideae</taxon>
        <taxon>50 kb inversion clade</taxon>
        <taxon>NPAAA clade</taxon>
        <taxon>indigoferoid/millettioid clade</taxon>
        <taxon>Phaseoleae</taxon>
        <taxon>Mucuna</taxon>
    </lineage>
</organism>
<name>A0A371GJV1_MUCPR</name>
<evidence type="ECO:0000313" key="2">
    <source>
        <dbReference type="Proteomes" id="UP000257109"/>
    </source>
</evidence>
<dbReference type="Proteomes" id="UP000257109">
    <property type="component" value="Unassembled WGS sequence"/>
</dbReference>